<sequence>MCSRGCVAALFLAFACVAVSDEFLSSESQHFVVSVAQLQEGSRAQFDAWAAQNGKEYSTAEEAERRFAVWTANVQRQASKLAASSSAAELPVNGLADVSLEEFKAGYLGQVSRRNVEVLTAGKKGKGGYRYEHVVPPKEVDWRTRDVVGPIKNQHVGGSPCGCCWAFATIGVTECIVAMATGKPISLSEQQLIDCDKAAPWYDLGCEGGDFEGGVDYIIDNGGIDTEEEYPYLAHDDKCIRKKEGLSPKESALDGFAHVPVQNETALAQAVSQHPVAVAVCCGDYIDNWHAYTGGIFNIPGTDIPGGCADPLDHAVVVVGYGTTKEGEDYWIIKNSWGETWGEKGFFKVARNVGAPLAAFGLASQPGYPIKKGVNSDADPIRTDIWQEAPRSASAGITATS</sequence>
<dbReference type="GO" id="GO:0008234">
    <property type="term" value="F:cysteine-type peptidase activity"/>
    <property type="evidence" value="ECO:0007669"/>
    <property type="project" value="InterPro"/>
</dbReference>
<evidence type="ECO:0000259" key="5">
    <source>
        <dbReference type="SMART" id="SM00848"/>
    </source>
</evidence>
<dbReference type="InterPro" id="IPR000668">
    <property type="entry name" value="Peptidase_C1A_C"/>
</dbReference>
<evidence type="ECO:0000256" key="2">
    <source>
        <dbReference type="ARBA" id="ARBA00023157"/>
    </source>
</evidence>
<reference evidence="6" key="1">
    <citation type="journal article" date="2020" name="Microb. Ecol.">
        <title>The Under-explored Extracellular Proteome of Aero-Terrestrial Microalgae Provides Clues on Different Mechanisms of Desiccation Tolerance in Non-Model Organisms.</title>
        <authorList>
            <person name="Gonzalez-Hourcade M."/>
            <person name="Del Campo E.M."/>
            <person name="Casano L.M."/>
        </authorList>
    </citation>
    <scope>NUCLEOTIDE SEQUENCE</scope>
    <source>
        <strain evidence="6">SAG 216-12</strain>
    </source>
</reference>
<feature type="domain" description="Cathepsin propeptide inhibitor" evidence="5">
    <location>
        <begin position="46"/>
        <end position="103"/>
    </location>
</feature>
<dbReference type="CDD" id="cd02248">
    <property type="entry name" value="Peptidase_C1A"/>
    <property type="match status" value="1"/>
</dbReference>
<dbReference type="InterPro" id="IPR025661">
    <property type="entry name" value="Pept_asp_AS"/>
</dbReference>
<dbReference type="AlphaFoldDB" id="A0A7L9QE45"/>
<evidence type="ECO:0000313" key="6">
    <source>
        <dbReference type="EMBL" id="QOL01122.1"/>
    </source>
</evidence>
<dbReference type="PROSITE" id="PS00640">
    <property type="entry name" value="THIOL_PROTEASE_ASN"/>
    <property type="match status" value="1"/>
</dbReference>
<keyword evidence="2" id="KW-1015">Disulfide bond</keyword>
<comment type="similarity">
    <text evidence="1">Belongs to the peptidase C1 family.</text>
</comment>
<dbReference type="Gene3D" id="3.90.70.10">
    <property type="entry name" value="Cysteine proteinases"/>
    <property type="match status" value="1"/>
</dbReference>
<dbReference type="PROSITE" id="PS51257">
    <property type="entry name" value="PROKAR_LIPOPROTEIN"/>
    <property type="match status" value="1"/>
</dbReference>
<dbReference type="InterPro" id="IPR038765">
    <property type="entry name" value="Papain-like_cys_pep_sf"/>
</dbReference>
<evidence type="ECO:0000256" key="3">
    <source>
        <dbReference type="SAM" id="SignalP"/>
    </source>
</evidence>
<dbReference type="FunFam" id="3.90.70.10:FF:000332">
    <property type="entry name" value="Cathepsin L1"/>
    <property type="match status" value="1"/>
</dbReference>
<protein>
    <submittedName>
        <fullName evidence="6">Putative extracellular protein CSOL_046c</fullName>
    </submittedName>
</protein>
<feature type="signal peptide" evidence="3">
    <location>
        <begin position="1"/>
        <end position="20"/>
    </location>
</feature>
<dbReference type="SMART" id="SM00848">
    <property type="entry name" value="Inhibitor_I29"/>
    <property type="match status" value="1"/>
</dbReference>
<evidence type="ECO:0000259" key="4">
    <source>
        <dbReference type="SMART" id="SM00645"/>
    </source>
</evidence>
<proteinExistence type="evidence at transcript level"/>
<feature type="domain" description="Peptidase C1A papain C-terminal" evidence="4">
    <location>
        <begin position="136"/>
        <end position="370"/>
    </location>
</feature>
<dbReference type="SMART" id="SM00645">
    <property type="entry name" value="Pept_C1"/>
    <property type="match status" value="1"/>
</dbReference>
<dbReference type="PRINTS" id="PR00705">
    <property type="entry name" value="PAPAIN"/>
</dbReference>
<dbReference type="InterPro" id="IPR013128">
    <property type="entry name" value="Peptidase_C1A"/>
</dbReference>
<dbReference type="SUPFAM" id="SSF54001">
    <property type="entry name" value="Cysteine proteinases"/>
    <property type="match status" value="1"/>
</dbReference>
<feature type="chain" id="PRO_5029652912" evidence="3">
    <location>
        <begin position="21"/>
        <end position="401"/>
    </location>
</feature>
<dbReference type="PANTHER" id="PTHR12411">
    <property type="entry name" value="CYSTEINE PROTEASE FAMILY C1-RELATED"/>
    <property type="match status" value="1"/>
</dbReference>
<dbReference type="InterPro" id="IPR039417">
    <property type="entry name" value="Peptidase_C1A_papain-like"/>
</dbReference>
<dbReference type="Pfam" id="PF08246">
    <property type="entry name" value="Inhibitor_I29"/>
    <property type="match status" value="1"/>
</dbReference>
<dbReference type="EMBL" id="MT438875">
    <property type="protein sequence ID" value="QOL01122.1"/>
    <property type="molecule type" value="mRNA"/>
</dbReference>
<dbReference type="PROSITE" id="PS00639">
    <property type="entry name" value="THIOL_PROTEASE_HIS"/>
    <property type="match status" value="1"/>
</dbReference>
<keyword evidence="3" id="KW-0732">Signal</keyword>
<dbReference type="InterPro" id="IPR013201">
    <property type="entry name" value="Prot_inhib_I29"/>
</dbReference>
<dbReference type="GO" id="GO:0006508">
    <property type="term" value="P:proteolysis"/>
    <property type="evidence" value="ECO:0007669"/>
    <property type="project" value="InterPro"/>
</dbReference>
<dbReference type="InterPro" id="IPR025660">
    <property type="entry name" value="Pept_his_AS"/>
</dbReference>
<accession>A0A7L9QE45</accession>
<dbReference type="Pfam" id="PF00112">
    <property type="entry name" value="Peptidase_C1"/>
    <property type="match status" value="1"/>
</dbReference>
<evidence type="ECO:0000256" key="1">
    <source>
        <dbReference type="ARBA" id="ARBA00008455"/>
    </source>
</evidence>
<organism evidence="6">
    <name type="scientific">Pseudococcomyxa simplex</name>
    <dbReference type="NCBI Taxonomy" id="464287"/>
    <lineage>
        <taxon>Eukaryota</taxon>
        <taxon>Viridiplantae</taxon>
        <taxon>Chlorophyta</taxon>
        <taxon>core chlorophytes</taxon>
        <taxon>Trebouxiophyceae</taxon>
        <taxon>Chlorellales</taxon>
        <taxon>Oocystaceae</taxon>
        <taxon>Pseudococcomyxa</taxon>
    </lineage>
</organism>
<name>A0A7L9QE45_9CHLO</name>